<dbReference type="GeneID" id="85224789"/>
<keyword evidence="1" id="KW-0812">Transmembrane</keyword>
<dbReference type="GO" id="GO:0034599">
    <property type="term" value="P:cellular response to oxidative stress"/>
    <property type="evidence" value="ECO:0007669"/>
    <property type="project" value="TreeGrafter"/>
</dbReference>
<protein>
    <recommendedName>
        <fullName evidence="2">Glutaredoxin domain-containing protein</fullName>
    </recommendedName>
</protein>
<gene>
    <name evidence="3" type="ORF">MJAP1_001140</name>
</gene>
<dbReference type="GO" id="GO:0005737">
    <property type="term" value="C:cytoplasm"/>
    <property type="evidence" value="ECO:0007669"/>
    <property type="project" value="TreeGrafter"/>
</dbReference>
<dbReference type="CDD" id="cd02066">
    <property type="entry name" value="GRX_family"/>
    <property type="match status" value="1"/>
</dbReference>
<evidence type="ECO:0000259" key="2">
    <source>
        <dbReference type="Pfam" id="PF00462"/>
    </source>
</evidence>
<reference evidence="3" key="1">
    <citation type="submission" date="2023-03" db="EMBL/GenBank/DDBJ databases">
        <title>Mating type loci evolution in Malassezia.</title>
        <authorList>
            <person name="Coelho M.A."/>
        </authorList>
    </citation>
    <scope>NUCLEOTIDE SEQUENCE</scope>
    <source>
        <strain evidence="3">CBS 9431</strain>
    </source>
</reference>
<dbReference type="RefSeq" id="XP_060121089.1">
    <property type="nucleotide sequence ID" value="XM_060265106.1"/>
</dbReference>
<feature type="domain" description="Glutaredoxin" evidence="2">
    <location>
        <begin position="186"/>
        <end position="240"/>
    </location>
</feature>
<dbReference type="EMBL" id="CP119959">
    <property type="protein sequence ID" value="WFD38192.1"/>
    <property type="molecule type" value="Genomic_DNA"/>
</dbReference>
<dbReference type="GO" id="GO:0015038">
    <property type="term" value="F:glutathione disulfide oxidoreductase activity"/>
    <property type="evidence" value="ECO:0007669"/>
    <property type="project" value="TreeGrafter"/>
</dbReference>
<organism evidence="3 4">
    <name type="scientific">Malassezia japonica</name>
    <dbReference type="NCBI Taxonomy" id="223818"/>
    <lineage>
        <taxon>Eukaryota</taxon>
        <taxon>Fungi</taxon>
        <taxon>Dikarya</taxon>
        <taxon>Basidiomycota</taxon>
        <taxon>Ustilaginomycotina</taxon>
        <taxon>Malasseziomycetes</taxon>
        <taxon>Malasseziales</taxon>
        <taxon>Malasseziaceae</taxon>
        <taxon>Malassezia</taxon>
    </lineage>
</organism>
<dbReference type="PANTHER" id="PTHR45694:SF18">
    <property type="entry name" value="GLUTAREDOXIN-1-RELATED"/>
    <property type="match status" value="1"/>
</dbReference>
<keyword evidence="4" id="KW-1185">Reference proteome</keyword>
<dbReference type="InterPro" id="IPR036249">
    <property type="entry name" value="Thioredoxin-like_sf"/>
</dbReference>
<dbReference type="GO" id="GO:0005634">
    <property type="term" value="C:nucleus"/>
    <property type="evidence" value="ECO:0007669"/>
    <property type="project" value="TreeGrafter"/>
</dbReference>
<evidence type="ECO:0000313" key="4">
    <source>
        <dbReference type="Proteomes" id="UP001217754"/>
    </source>
</evidence>
<dbReference type="Pfam" id="PF00462">
    <property type="entry name" value="Glutaredoxin"/>
    <property type="match status" value="1"/>
</dbReference>
<dbReference type="Proteomes" id="UP001217754">
    <property type="component" value="Chromosome 2"/>
</dbReference>
<dbReference type="AlphaFoldDB" id="A0AAF0F0G0"/>
<keyword evidence="1" id="KW-0472">Membrane</keyword>
<dbReference type="PRINTS" id="PR00160">
    <property type="entry name" value="GLUTAREDOXIN"/>
</dbReference>
<evidence type="ECO:0000313" key="3">
    <source>
        <dbReference type="EMBL" id="WFD38192.1"/>
    </source>
</evidence>
<dbReference type="PANTHER" id="PTHR45694">
    <property type="entry name" value="GLUTAREDOXIN 2"/>
    <property type="match status" value="1"/>
</dbReference>
<sequence length="274" mass="30865">MHDTRLDLGVLPGGARKSERGHAYVPVQWLRRRKFLIGGVFLIAVVLTYLNAFGHVQRMQPWAKPTVDAEIAHLLRTVPGALPGRETSAQSDPLADDGHHGAAYPSRSDLTLVLLTQLQEPHFQPHDSVWATWKEWLQEGTEVPSDMHIQFLTELKRMDNGTADARLYLEHPLHWAEKHRARTPFTVFSKSYCPYSKRAKALLDSYGAKYDRYEVDLAHHSDFFASLLWDLTGHRTYPKVLEGARLLGGYDSLEHLHEGGLLHGILNGAGVLPS</sequence>
<evidence type="ECO:0000256" key="1">
    <source>
        <dbReference type="SAM" id="Phobius"/>
    </source>
</evidence>
<proteinExistence type="predicted"/>
<feature type="transmembrane region" description="Helical" evidence="1">
    <location>
        <begin position="35"/>
        <end position="54"/>
    </location>
</feature>
<name>A0AAF0F0G0_9BASI</name>
<dbReference type="InterPro" id="IPR002109">
    <property type="entry name" value="Glutaredoxin"/>
</dbReference>
<dbReference type="Gene3D" id="3.40.30.10">
    <property type="entry name" value="Glutaredoxin"/>
    <property type="match status" value="1"/>
</dbReference>
<dbReference type="InterPro" id="IPR014025">
    <property type="entry name" value="Glutaredoxin_subgr"/>
</dbReference>
<accession>A0AAF0F0G0</accession>
<keyword evidence="1" id="KW-1133">Transmembrane helix</keyword>
<dbReference type="SUPFAM" id="SSF52833">
    <property type="entry name" value="Thioredoxin-like"/>
    <property type="match status" value="1"/>
</dbReference>